<evidence type="ECO:0000256" key="1">
    <source>
        <dbReference type="SAM" id="Phobius"/>
    </source>
</evidence>
<sequence>MAHAALQNVKEFKSKYSFYEFRRDYVFNISSELNFNTSRYNQIASGCDDFSQTEVKVEFVVPPSLMLIVCTGAVGGLLLLIIILFLLLKCGFFTPKRPEVYENRMVILINFSTTEN</sequence>
<gene>
    <name evidence="2" type="primary">LOC109070821</name>
</gene>
<keyword evidence="1" id="KW-1133">Transmembrane helix</keyword>
<dbReference type="OrthoDB" id="8944017at2759"/>
<keyword evidence="1" id="KW-0472">Membrane</keyword>
<dbReference type="KEGG" id="ccar:109070821"/>
<dbReference type="GeneID" id="109070821"/>
<reference evidence="2" key="1">
    <citation type="submission" date="2025-08" db="UniProtKB">
        <authorList>
            <consortium name="RefSeq"/>
        </authorList>
    </citation>
    <scope>IDENTIFICATION</scope>
    <source>
        <tissue evidence="2">Muscle</tissue>
    </source>
</reference>
<proteinExistence type="predicted"/>
<name>A0A9Q9ZTJ5_CYPCA</name>
<evidence type="ECO:0000313" key="2">
    <source>
        <dbReference type="RefSeq" id="XP_042573145.1"/>
    </source>
</evidence>
<dbReference type="Proteomes" id="UP001155660">
    <property type="component" value="Chromosome B1"/>
</dbReference>
<dbReference type="RefSeq" id="XP_042573145.1">
    <property type="nucleotide sequence ID" value="XM_042717211.1"/>
</dbReference>
<keyword evidence="1" id="KW-0812">Transmembrane</keyword>
<accession>A0A9Q9ZTJ5</accession>
<organism evidence="2">
    <name type="scientific">Cyprinus carpio</name>
    <name type="common">Common carp</name>
    <dbReference type="NCBI Taxonomy" id="7962"/>
    <lineage>
        <taxon>Eukaryota</taxon>
        <taxon>Metazoa</taxon>
        <taxon>Chordata</taxon>
        <taxon>Craniata</taxon>
        <taxon>Vertebrata</taxon>
        <taxon>Euteleostomi</taxon>
        <taxon>Actinopterygii</taxon>
        <taxon>Neopterygii</taxon>
        <taxon>Teleostei</taxon>
        <taxon>Ostariophysi</taxon>
        <taxon>Cypriniformes</taxon>
        <taxon>Cyprinidae</taxon>
        <taxon>Cyprininae</taxon>
        <taxon>Cyprinus</taxon>
    </lineage>
</organism>
<protein>
    <submittedName>
        <fullName evidence="2">Integrin alpha-E-like</fullName>
    </submittedName>
</protein>
<feature type="transmembrane region" description="Helical" evidence="1">
    <location>
        <begin position="65"/>
        <end position="88"/>
    </location>
</feature>
<dbReference type="AlphaFoldDB" id="A0A9Q9ZTJ5"/>